<evidence type="ECO:0000256" key="1">
    <source>
        <dbReference type="ARBA" id="ARBA00004651"/>
    </source>
</evidence>
<dbReference type="InterPro" id="IPR050448">
    <property type="entry name" value="OpgB/LTA_synthase_biosynth"/>
</dbReference>
<dbReference type="CDD" id="cd16015">
    <property type="entry name" value="LTA_synthase"/>
    <property type="match status" value="1"/>
</dbReference>
<evidence type="ECO:0000259" key="10">
    <source>
        <dbReference type="Pfam" id="PF00884"/>
    </source>
</evidence>
<feature type="binding site" evidence="8">
    <location>
        <position position="513"/>
    </location>
    <ligand>
        <name>Mn(2+)</name>
        <dbReference type="ChEBI" id="CHEBI:29035"/>
    </ligand>
</feature>
<dbReference type="Pfam" id="PF00884">
    <property type="entry name" value="Sulfatase"/>
    <property type="match status" value="1"/>
</dbReference>
<dbReference type="GO" id="GO:0005886">
    <property type="term" value="C:plasma membrane"/>
    <property type="evidence" value="ECO:0007669"/>
    <property type="project" value="UniProtKB-SubCell"/>
</dbReference>
<keyword evidence="2" id="KW-1003">Cell membrane</keyword>
<dbReference type="SUPFAM" id="SSF53649">
    <property type="entry name" value="Alkaline phosphatase-like"/>
    <property type="match status" value="1"/>
</dbReference>
<feature type="active site" evidence="6">
    <location>
        <position position="332"/>
    </location>
</feature>
<dbReference type="OrthoDB" id="9777768at2"/>
<dbReference type="PANTHER" id="PTHR47371:SF3">
    <property type="entry name" value="PHOSPHOGLYCEROL TRANSFERASE I"/>
    <property type="match status" value="1"/>
</dbReference>
<sequence length="667" mass="75245">MAKIPRTIRWVFLISLLLLVLMSAARLGTWLTFRLPVTGSGGAPGTGRAFWLGFRYDARIVGAIALVTALITALPVADPFRNPRALKGWTWFYSIIALALVVFYAVDFLHFRYLNQRLNASALSFLQDAAISAKMVWQTYPVIRILLAVIVLTWGIVWMIRYFYRSIKKSDYRYNRPVRVIGYIGGFLVLAVALFGRVGQYPLRWSDAFNLGSDFNANIALNPIQSFASSFKFRGSGYDAKKMADVYPEMAAYLGVEHPDPATLNFRRNVLPDTIANWQGATTPNVVLVICESFSAYKSSMWGSPLNTTPYFAGMCKEGLFFDNCFTPLIGTAKGVWATVTGIPDVELVKTASRNPLMVDQATILNEFKDHERYYFLGGSTSWANIRGILTNNIHNLHLYEEGDYDVPRVDVWGISDKNLFLQADKILSKEQKPFFAIIQTADNHRPYTIPEEDRAAVGLVNFPKDTLNRYGFENNDELNAFRYTDYCFKTFMEKAKASPYFNNTLFVFIGDHGIAGNGGPLFPPAWTENGLTANHVPLLFYAPGKIPVARLHDVASQVDVLPTIAGIANIPYRNSALGRDLMARHAADSGSSNRAFILEYNNKRLGMIFNNWYFTRPIQGGKPVMAWADFAQPDPKTTQSFEPYDWWSKAYYETARYLLLNNKKKE</sequence>
<dbReference type="InterPro" id="IPR017850">
    <property type="entry name" value="Alkaline_phosphatase_core_sf"/>
</dbReference>
<evidence type="ECO:0000256" key="9">
    <source>
        <dbReference type="SAM" id="Phobius"/>
    </source>
</evidence>
<evidence type="ECO:0000256" key="8">
    <source>
        <dbReference type="PIRSR" id="PIRSR005091-3"/>
    </source>
</evidence>
<keyword evidence="5 9" id="KW-0472">Membrane</keyword>
<accession>A0A0E9N0M9</accession>
<feature type="binding site" evidence="8">
    <location>
        <position position="512"/>
    </location>
    <ligand>
        <name>Mn(2+)</name>
        <dbReference type="ChEBI" id="CHEBI:29035"/>
    </ligand>
</feature>
<evidence type="ECO:0000256" key="7">
    <source>
        <dbReference type="PIRSR" id="PIRSR005091-2"/>
    </source>
</evidence>
<evidence type="ECO:0000256" key="5">
    <source>
        <dbReference type="ARBA" id="ARBA00023136"/>
    </source>
</evidence>
<feature type="domain" description="Sulfatase N-terminal" evidence="10">
    <location>
        <begin position="284"/>
        <end position="571"/>
    </location>
</feature>
<organism evidence="11 12">
    <name type="scientific">Flavihumibacter petaseus NBRC 106054</name>
    <dbReference type="NCBI Taxonomy" id="1220578"/>
    <lineage>
        <taxon>Bacteria</taxon>
        <taxon>Pseudomonadati</taxon>
        <taxon>Bacteroidota</taxon>
        <taxon>Chitinophagia</taxon>
        <taxon>Chitinophagales</taxon>
        <taxon>Chitinophagaceae</taxon>
        <taxon>Flavihumibacter</taxon>
    </lineage>
</organism>
<dbReference type="GO" id="GO:0046872">
    <property type="term" value="F:metal ion binding"/>
    <property type="evidence" value="ECO:0007669"/>
    <property type="project" value="UniProtKB-KW"/>
</dbReference>
<evidence type="ECO:0000313" key="11">
    <source>
        <dbReference type="EMBL" id="GAO43562.1"/>
    </source>
</evidence>
<evidence type="ECO:0000313" key="12">
    <source>
        <dbReference type="Proteomes" id="UP000033121"/>
    </source>
</evidence>
<dbReference type="RefSeq" id="WP_046369419.1">
    <property type="nucleotide sequence ID" value="NZ_BBWV01000002.1"/>
</dbReference>
<proteinExistence type="predicted"/>
<feature type="binding site" evidence="7">
    <location>
        <position position="445"/>
    </location>
    <ligand>
        <name>substrate</name>
    </ligand>
</feature>
<keyword evidence="7" id="KW-0479">Metal-binding</keyword>
<keyword evidence="12" id="KW-1185">Reference proteome</keyword>
<protein>
    <recommendedName>
        <fullName evidence="10">Sulfatase N-terminal domain-containing protein</fullName>
    </recommendedName>
</protein>
<comment type="subcellular location">
    <subcellularLocation>
        <location evidence="1">Cell membrane</location>
        <topology evidence="1">Multi-pass membrane protein</topology>
    </subcellularLocation>
</comment>
<comment type="caution">
    <text evidence="11">The sequence shown here is derived from an EMBL/GenBank/DDBJ whole genome shotgun (WGS) entry which is preliminary data.</text>
</comment>
<dbReference type="AlphaFoldDB" id="A0A0E9N0M9"/>
<evidence type="ECO:0000256" key="3">
    <source>
        <dbReference type="ARBA" id="ARBA00022692"/>
    </source>
</evidence>
<reference evidence="11 12" key="1">
    <citation type="submission" date="2015-04" db="EMBL/GenBank/DDBJ databases">
        <title>Whole genome shotgun sequence of Flavihumibacter petaseus NBRC 106054.</title>
        <authorList>
            <person name="Miyazawa S."/>
            <person name="Hosoyama A."/>
            <person name="Hashimoto M."/>
            <person name="Noguchi M."/>
            <person name="Tsuchikane K."/>
            <person name="Ohji S."/>
            <person name="Yamazoe A."/>
            <person name="Ichikawa N."/>
            <person name="Kimura A."/>
            <person name="Fujita N."/>
        </authorList>
    </citation>
    <scope>NUCLEOTIDE SEQUENCE [LARGE SCALE GENOMIC DNA]</scope>
    <source>
        <strain evidence="11 12">NBRC 106054</strain>
    </source>
</reference>
<evidence type="ECO:0000256" key="4">
    <source>
        <dbReference type="ARBA" id="ARBA00022989"/>
    </source>
</evidence>
<dbReference type="EMBL" id="BBWV01000002">
    <property type="protein sequence ID" value="GAO43562.1"/>
    <property type="molecule type" value="Genomic_DNA"/>
</dbReference>
<feature type="binding site" evidence="8">
    <location>
        <position position="292"/>
    </location>
    <ligand>
        <name>Mn(2+)</name>
        <dbReference type="ChEBI" id="CHEBI:29035"/>
    </ligand>
</feature>
<dbReference type="Proteomes" id="UP000033121">
    <property type="component" value="Unassembled WGS sequence"/>
</dbReference>
<keyword evidence="3 9" id="KW-0812">Transmembrane</keyword>
<feature type="transmembrane region" description="Helical" evidence="9">
    <location>
        <begin position="180"/>
        <end position="199"/>
    </location>
</feature>
<keyword evidence="7" id="KW-0464">Manganese</keyword>
<dbReference type="InterPro" id="IPR012160">
    <property type="entry name" value="LtaS-like"/>
</dbReference>
<feature type="transmembrane region" description="Helical" evidence="9">
    <location>
        <begin position="89"/>
        <end position="106"/>
    </location>
</feature>
<name>A0A0E9N0M9_9BACT</name>
<dbReference type="PANTHER" id="PTHR47371">
    <property type="entry name" value="LIPOTEICHOIC ACID SYNTHASE"/>
    <property type="match status" value="1"/>
</dbReference>
<dbReference type="Gene3D" id="3.40.720.10">
    <property type="entry name" value="Alkaline Phosphatase, subunit A"/>
    <property type="match status" value="1"/>
</dbReference>
<feature type="transmembrane region" description="Helical" evidence="9">
    <location>
        <begin position="58"/>
        <end position="77"/>
    </location>
</feature>
<evidence type="ECO:0000256" key="6">
    <source>
        <dbReference type="PIRSR" id="PIRSR005091-1"/>
    </source>
</evidence>
<dbReference type="STRING" id="1220578.FPE01S_02_06670"/>
<dbReference type="InterPro" id="IPR000917">
    <property type="entry name" value="Sulfatase_N"/>
</dbReference>
<gene>
    <name evidence="11" type="ORF">FPE01S_02_06670</name>
</gene>
<dbReference type="PIRSF" id="PIRSF005091">
    <property type="entry name" value="Mmb_sulf_HI1246"/>
    <property type="match status" value="1"/>
</dbReference>
<feature type="transmembrane region" description="Helical" evidence="9">
    <location>
        <begin position="142"/>
        <end position="160"/>
    </location>
</feature>
<evidence type="ECO:0000256" key="2">
    <source>
        <dbReference type="ARBA" id="ARBA00022475"/>
    </source>
</evidence>
<keyword evidence="4 9" id="KW-1133">Transmembrane helix</keyword>
<feature type="binding site" evidence="8">
    <location>
        <position position="332"/>
    </location>
    <ligand>
        <name>Mn(2+)</name>
        <dbReference type="ChEBI" id="CHEBI:29035"/>
    </ligand>
</feature>